<feature type="region of interest" description="Disordered" evidence="1">
    <location>
        <begin position="379"/>
        <end position="436"/>
    </location>
</feature>
<feature type="domain" description="Glycosyl transferase family 1" evidence="2">
    <location>
        <begin position="185"/>
        <end position="353"/>
    </location>
</feature>
<evidence type="ECO:0000259" key="2">
    <source>
        <dbReference type="Pfam" id="PF00534"/>
    </source>
</evidence>
<dbReference type="CDD" id="cd03822">
    <property type="entry name" value="GT4_mannosyltransferase-like"/>
    <property type="match status" value="1"/>
</dbReference>
<feature type="compositionally biased region" description="Low complexity" evidence="1">
    <location>
        <begin position="385"/>
        <end position="405"/>
    </location>
</feature>
<proteinExistence type="predicted"/>
<dbReference type="RefSeq" id="WP_068139824.1">
    <property type="nucleotide sequence ID" value="NZ_AP014924.1"/>
</dbReference>
<reference evidence="5" key="1">
    <citation type="submission" date="2015-07" db="EMBL/GenBank/DDBJ databases">
        <title>Complete genome sequence and phylogenetic analysis of Limnochorda pilosa.</title>
        <authorList>
            <person name="Watanabe M."/>
            <person name="Kojima H."/>
            <person name="Fukui M."/>
        </authorList>
    </citation>
    <scope>NUCLEOTIDE SEQUENCE [LARGE SCALE GENOMIC DNA]</scope>
    <source>
        <strain evidence="5">HC45</strain>
    </source>
</reference>
<evidence type="ECO:0000259" key="3">
    <source>
        <dbReference type="Pfam" id="PF13439"/>
    </source>
</evidence>
<organism evidence="4 5">
    <name type="scientific">Limnochorda pilosa</name>
    <dbReference type="NCBI Taxonomy" id="1555112"/>
    <lineage>
        <taxon>Bacteria</taxon>
        <taxon>Bacillati</taxon>
        <taxon>Bacillota</taxon>
        <taxon>Limnochordia</taxon>
        <taxon>Limnochordales</taxon>
        <taxon>Limnochordaceae</taxon>
        <taxon>Limnochorda</taxon>
    </lineage>
</organism>
<feature type="domain" description="Glycosyltransferase subfamily 4-like N-terminal" evidence="3">
    <location>
        <begin position="17"/>
        <end position="168"/>
    </location>
</feature>
<dbReference type="InterPro" id="IPR028098">
    <property type="entry name" value="Glyco_trans_4-like_N"/>
</dbReference>
<dbReference type="PATRIC" id="fig|1555112.3.peg.3080"/>
<dbReference type="Proteomes" id="UP000065807">
    <property type="component" value="Chromosome"/>
</dbReference>
<dbReference type="OrthoDB" id="9765330at2"/>
<evidence type="ECO:0000313" key="4">
    <source>
        <dbReference type="EMBL" id="BAS28862.1"/>
    </source>
</evidence>
<accession>A0A0K2SPD4</accession>
<evidence type="ECO:0000313" key="5">
    <source>
        <dbReference type="Proteomes" id="UP000065807"/>
    </source>
</evidence>
<name>A0A0K2SPD4_LIMPI</name>
<sequence>MARAVCFVSTYPPRQCGIATFTRDLIQGLQRATPAGTVRARVLAMGDGARYPYPSEVAREIPEADPAAYPEAARVINASCDVVSLQHEYGIFGGEHGAHVLHLIRALERPLITTLHTVLPDPNRQELRILQELARRSERVVVMSRAALPILAQRYRVPVSKIRLIRHGAPSLPFDPTAKARLGLEGRMVVSTFGLIGPGKGLEYAIEAVGRLRIVHPEVLYLVLGRTHPRLLTGEGSGYRRRLEERVRDLHLEDHVRFVDRFLSRGEIALYLSATDAYLTPYPGRNQISSGTLTYALAAGRAIVSTPYLYAQDVLGDGRGLLVPFSDADALAGGLQRLLEEPGLLQTLQHRARAFGKQLSWPAVAMQYLDVFREVAAEPEGRETVPAPGAGPVRAPVPAGRVARPVPLPAAPATMGTERGEAGGRRAGRPSGLAAP</sequence>
<dbReference type="PANTHER" id="PTHR12526:SF572">
    <property type="entry name" value="BLL5144 PROTEIN"/>
    <property type="match status" value="1"/>
</dbReference>
<dbReference type="Gene3D" id="3.40.50.2000">
    <property type="entry name" value="Glycogen Phosphorylase B"/>
    <property type="match status" value="2"/>
</dbReference>
<dbReference type="InterPro" id="IPR001296">
    <property type="entry name" value="Glyco_trans_1"/>
</dbReference>
<dbReference type="Pfam" id="PF00534">
    <property type="entry name" value="Glycos_transf_1"/>
    <property type="match status" value="1"/>
</dbReference>
<dbReference type="STRING" id="1555112.LIP_3033"/>
<protein>
    <submittedName>
        <fullName evidence="4">Glycosyl transferase family 1</fullName>
    </submittedName>
</protein>
<reference evidence="5" key="2">
    <citation type="journal article" date="2016" name="Int. J. Syst. Evol. Microbiol.">
        <title>Complete genome sequence and cell structure of Limnochorda pilosa, a Gram-negative spore-former within the phylum Firmicutes.</title>
        <authorList>
            <person name="Watanabe M."/>
            <person name="Kojima H."/>
            <person name="Fukui M."/>
        </authorList>
    </citation>
    <scope>NUCLEOTIDE SEQUENCE [LARGE SCALE GENOMIC DNA]</scope>
    <source>
        <strain evidence="5">HC45</strain>
    </source>
</reference>
<dbReference type="KEGG" id="lpil:LIP_3033"/>
<dbReference type="GO" id="GO:0016757">
    <property type="term" value="F:glycosyltransferase activity"/>
    <property type="evidence" value="ECO:0007669"/>
    <property type="project" value="InterPro"/>
</dbReference>
<keyword evidence="5" id="KW-1185">Reference proteome</keyword>
<dbReference type="EMBL" id="AP014924">
    <property type="protein sequence ID" value="BAS28862.1"/>
    <property type="molecule type" value="Genomic_DNA"/>
</dbReference>
<gene>
    <name evidence="4" type="ORF">LIP_3033</name>
</gene>
<evidence type="ECO:0000256" key="1">
    <source>
        <dbReference type="SAM" id="MobiDB-lite"/>
    </source>
</evidence>
<dbReference type="PANTHER" id="PTHR12526">
    <property type="entry name" value="GLYCOSYLTRANSFERASE"/>
    <property type="match status" value="1"/>
</dbReference>
<keyword evidence="4" id="KW-0808">Transferase</keyword>
<dbReference type="AlphaFoldDB" id="A0A0K2SPD4"/>
<dbReference type="Pfam" id="PF13439">
    <property type="entry name" value="Glyco_transf_4"/>
    <property type="match status" value="1"/>
</dbReference>
<dbReference type="SUPFAM" id="SSF53756">
    <property type="entry name" value="UDP-Glycosyltransferase/glycogen phosphorylase"/>
    <property type="match status" value="1"/>
</dbReference>